<dbReference type="EMBL" id="CP021422">
    <property type="protein sequence ID" value="ASB39233.1"/>
    <property type="molecule type" value="Genomic_DNA"/>
</dbReference>
<dbReference type="EMBL" id="CP065321">
    <property type="protein sequence ID" value="QQR28521.1"/>
    <property type="molecule type" value="Genomic_DNA"/>
</dbReference>
<dbReference type="Proteomes" id="UP000596035">
    <property type="component" value="Chromosome"/>
</dbReference>
<evidence type="ECO:0000313" key="1">
    <source>
        <dbReference type="EMBL" id="ASB39233.1"/>
    </source>
</evidence>
<organism evidence="2 4">
    <name type="scientific">Acutalibacter muris</name>
    <dbReference type="NCBI Taxonomy" id="1796620"/>
    <lineage>
        <taxon>Bacteria</taxon>
        <taxon>Bacillati</taxon>
        <taxon>Bacillota</taxon>
        <taxon>Clostridia</taxon>
        <taxon>Eubacteriales</taxon>
        <taxon>Acutalibacteraceae</taxon>
        <taxon>Acutalibacter</taxon>
    </lineage>
</organism>
<dbReference type="KEGG" id="amur:ADH66_00320"/>
<dbReference type="Pfam" id="PF04229">
    <property type="entry name" value="GrpB"/>
    <property type="match status" value="1"/>
</dbReference>
<reference evidence="2 4" key="3">
    <citation type="submission" date="2020-11" db="EMBL/GenBank/DDBJ databases">
        <title>Closed and high quality bacterial genomes of the OMM12 community.</title>
        <authorList>
            <person name="Marbouty M."/>
            <person name="Lamy-Besnier Q."/>
            <person name="Debarbieux L."/>
            <person name="Koszul R."/>
        </authorList>
    </citation>
    <scope>NUCLEOTIDE SEQUENCE [LARGE SCALE GENOMIC DNA]</scope>
    <source>
        <strain evidence="2 4">KB18</strain>
    </source>
</reference>
<gene>
    <name evidence="1" type="ORF">ADH66_00320</name>
    <name evidence="2" type="ORF">I5Q82_10315</name>
</gene>
<dbReference type="SUPFAM" id="SSF81301">
    <property type="entry name" value="Nucleotidyltransferase"/>
    <property type="match status" value="1"/>
</dbReference>
<protein>
    <submittedName>
        <fullName evidence="2">GrpB family protein</fullName>
    </submittedName>
</protein>
<evidence type="ECO:0000313" key="2">
    <source>
        <dbReference type="EMBL" id="QQR28521.1"/>
    </source>
</evidence>
<dbReference type="InterPro" id="IPR043519">
    <property type="entry name" value="NT_sf"/>
</dbReference>
<dbReference type="PANTHER" id="PTHR34822">
    <property type="entry name" value="GRPB DOMAIN PROTEIN (AFU_ORTHOLOGUE AFUA_1G01530)"/>
    <property type="match status" value="1"/>
</dbReference>
<name>A0A1Z2XLD9_9FIRM</name>
<dbReference type="PANTHER" id="PTHR34822:SF1">
    <property type="entry name" value="GRPB FAMILY PROTEIN"/>
    <property type="match status" value="1"/>
</dbReference>
<reference evidence="3" key="2">
    <citation type="submission" date="2017-05" db="EMBL/GenBank/DDBJ databases">
        <title>Improved OligoMM genomes.</title>
        <authorList>
            <person name="Garzetti D."/>
        </authorList>
    </citation>
    <scope>NUCLEOTIDE SEQUENCE [LARGE SCALE GENOMIC DNA]</scope>
    <source>
        <strain evidence="3">KB18</strain>
    </source>
</reference>
<dbReference type="InterPro" id="IPR007344">
    <property type="entry name" value="GrpB/CoaE"/>
</dbReference>
<accession>A0A1Z2XLD9</accession>
<proteinExistence type="predicted"/>
<dbReference type="Proteomes" id="UP000196710">
    <property type="component" value="Chromosome"/>
</dbReference>
<keyword evidence="3" id="KW-1185">Reference proteome</keyword>
<reference evidence="1" key="1">
    <citation type="journal article" date="2017" name="Genome Announc.">
        <title>High-Quality Whole-Genome Sequences of the Oligo-Mouse-Microbiota Bacterial Community.</title>
        <authorList>
            <person name="Garzetti D."/>
            <person name="Brugiroux S."/>
            <person name="Bunk B."/>
            <person name="Pukall R."/>
            <person name="McCoy K.D."/>
            <person name="Macpherson A.J."/>
            <person name="Stecher B."/>
        </authorList>
    </citation>
    <scope>NUCLEOTIDE SEQUENCE</scope>
    <source>
        <strain evidence="1">KB18</strain>
    </source>
</reference>
<dbReference type="Gene3D" id="3.30.460.10">
    <property type="entry name" value="Beta Polymerase, domain 2"/>
    <property type="match status" value="1"/>
</dbReference>
<evidence type="ECO:0000313" key="3">
    <source>
        <dbReference type="Proteomes" id="UP000196710"/>
    </source>
</evidence>
<dbReference type="AlphaFoldDB" id="A0A1Z2XLD9"/>
<sequence length="346" mass="39447">MGKKLSEMTIEELWELFPIFLTEHQDCWAEWYEEEAGILRGILPPGHELHHVGSTAIKGIWAKPIVDILIEAPDMGALNTAGEALKAAGYICMSRGENRADFNKGYTPDGFAERVFHLHLRLIGDHDELYFRDYLNAHPDIAKEYEHLKLGLWREYEHDRDGYTRQKGDFVAEHTARAKKEFLGRYISSETLIRETLPADTQESVLKLLAYLRAEGTAFERCGGYWAGQYYWRISYLNEPVFYLLINGAGAEARFAPLTVWTDDSGSPWFEDVPLDDREKELCREHVNICEGCGSCHGGTDRMICGREFEDVCRTALRFVNPGPQELELLGRLAGLRLADIGQNKI</sequence>
<evidence type="ECO:0000313" key="4">
    <source>
        <dbReference type="Proteomes" id="UP000596035"/>
    </source>
</evidence>
<dbReference type="RefSeq" id="WP_066537161.1">
    <property type="nucleotide sequence ID" value="NZ_CP021422.1"/>
</dbReference>